<gene>
    <name evidence="2" type="ORF">Raf01_74130</name>
</gene>
<accession>A0A8J3VUY5</accession>
<name>A0A8J3VUY5_9ACTN</name>
<evidence type="ECO:0000313" key="3">
    <source>
        <dbReference type="Proteomes" id="UP000642748"/>
    </source>
</evidence>
<reference evidence="2" key="1">
    <citation type="submission" date="2021-01" db="EMBL/GenBank/DDBJ databases">
        <title>Whole genome shotgun sequence of Rugosimonospora africana NBRC 104875.</title>
        <authorList>
            <person name="Komaki H."/>
            <person name="Tamura T."/>
        </authorList>
    </citation>
    <scope>NUCLEOTIDE SEQUENCE</scope>
    <source>
        <strain evidence="2">NBRC 104875</strain>
    </source>
</reference>
<feature type="coiled-coil region" evidence="1">
    <location>
        <begin position="34"/>
        <end position="61"/>
    </location>
</feature>
<dbReference type="AlphaFoldDB" id="A0A8J3VUY5"/>
<dbReference type="EMBL" id="BONZ01000077">
    <property type="protein sequence ID" value="GIH19241.1"/>
    <property type="molecule type" value="Genomic_DNA"/>
</dbReference>
<dbReference type="GO" id="GO:0055070">
    <property type="term" value="P:copper ion homeostasis"/>
    <property type="evidence" value="ECO:0007669"/>
    <property type="project" value="InterPro"/>
</dbReference>
<organism evidence="2 3">
    <name type="scientific">Rugosimonospora africana</name>
    <dbReference type="NCBI Taxonomy" id="556532"/>
    <lineage>
        <taxon>Bacteria</taxon>
        <taxon>Bacillati</taxon>
        <taxon>Actinomycetota</taxon>
        <taxon>Actinomycetes</taxon>
        <taxon>Micromonosporales</taxon>
        <taxon>Micromonosporaceae</taxon>
        <taxon>Rugosimonospora</taxon>
    </lineage>
</organism>
<protein>
    <recommendedName>
        <fullName evidence="4">Copper transport outer membrane protein MctB</fullName>
    </recommendedName>
</protein>
<proteinExistence type="predicted"/>
<sequence>MINFRYHVVSLTAVFLALAIGLVVGTAALNGTFVDTLKEQVTSLSKQNQQYRDQVTQLEAGAGKQERYASDSAAMLLQGRLVGRRVLVVSMSTTSSYVDDVIKMLTMAGAKVTGQIEVEDKFFDPASNEGLLDLAGTTVPAGLTSNTINSDGVETASNLLASVLLDHNPPVSADSLRSVVTSFKEANYIEPTGQPTGPAEAVVVLGAQPYTDQQADAKNKSVLTMTAQFDKAGAEIVATNGATGADNIVSQLRSDPTLQKTVSTVDNLATPQGQVAVALAADEQLVLNRAGHYGLGGGATAMLPKLVQGS</sequence>
<dbReference type="Proteomes" id="UP000642748">
    <property type="component" value="Unassembled WGS sequence"/>
</dbReference>
<evidence type="ECO:0000313" key="2">
    <source>
        <dbReference type="EMBL" id="GIH19241.1"/>
    </source>
</evidence>
<dbReference type="InterPro" id="IPR021522">
    <property type="entry name" value="MctB"/>
</dbReference>
<evidence type="ECO:0000256" key="1">
    <source>
        <dbReference type="SAM" id="Coils"/>
    </source>
</evidence>
<evidence type="ECO:0008006" key="4">
    <source>
        <dbReference type="Google" id="ProtNLM"/>
    </source>
</evidence>
<dbReference type="RefSeq" id="WP_203922700.1">
    <property type="nucleotide sequence ID" value="NZ_BONZ01000077.1"/>
</dbReference>
<dbReference type="Pfam" id="PF11382">
    <property type="entry name" value="MctB"/>
    <property type="match status" value="1"/>
</dbReference>
<dbReference type="GO" id="GO:0016020">
    <property type="term" value="C:membrane"/>
    <property type="evidence" value="ECO:0007669"/>
    <property type="project" value="InterPro"/>
</dbReference>
<comment type="caution">
    <text evidence="2">The sequence shown here is derived from an EMBL/GenBank/DDBJ whole genome shotgun (WGS) entry which is preliminary data.</text>
</comment>
<keyword evidence="1" id="KW-0175">Coiled coil</keyword>
<keyword evidence="3" id="KW-1185">Reference proteome</keyword>